<reference evidence="4" key="1">
    <citation type="journal article" date="2019" name="Int. J. Syst. Evol. Microbiol.">
        <title>The Global Catalogue of Microorganisms (GCM) 10K type strain sequencing project: providing services to taxonomists for standard genome sequencing and annotation.</title>
        <authorList>
            <consortium name="The Broad Institute Genomics Platform"/>
            <consortium name="The Broad Institute Genome Sequencing Center for Infectious Disease"/>
            <person name="Wu L."/>
            <person name="Ma J."/>
        </authorList>
    </citation>
    <scope>NUCLEOTIDE SEQUENCE [LARGE SCALE GENOMIC DNA]</scope>
    <source>
        <strain evidence="4">JCM 30346</strain>
    </source>
</reference>
<feature type="compositionally biased region" description="Pro residues" evidence="1">
    <location>
        <begin position="262"/>
        <end position="271"/>
    </location>
</feature>
<feature type="region of interest" description="Disordered" evidence="1">
    <location>
        <begin position="95"/>
        <end position="274"/>
    </location>
</feature>
<name>A0ABW1NVY8_9ACTN</name>
<evidence type="ECO:0000313" key="4">
    <source>
        <dbReference type="Proteomes" id="UP001596137"/>
    </source>
</evidence>
<comment type="caution">
    <text evidence="3">The sequence shown here is derived from an EMBL/GenBank/DDBJ whole genome shotgun (WGS) entry which is preliminary data.</text>
</comment>
<evidence type="ECO:0000256" key="1">
    <source>
        <dbReference type="SAM" id="MobiDB-lite"/>
    </source>
</evidence>
<gene>
    <name evidence="3" type="ORF">ACFP1K_38350</name>
</gene>
<feature type="compositionally biased region" description="Basic and acidic residues" evidence="1">
    <location>
        <begin position="107"/>
        <end position="126"/>
    </location>
</feature>
<feature type="compositionally biased region" description="Low complexity" evidence="1">
    <location>
        <begin position="219"/>
        <end position="233"/>
    </location>
</feature>
<feature type="chain" id="PRO_5046596504" evidence="2">
    <location>
        <begin position="32"/>
        <end position="345"/>
    </location>
</feature>
<dbReference type="EMBL" id="JBHSRF010000114">
    <property type="protein sequence ID" value="MFC6087078.1"/>
    <property type="molecule type" value="Genomic_DNA"/>
</dbReference>
<protein>
    <submittedName>
        <fullName evidence="3">Uncharacterized protein</fullName>
    </submittedName>
</protein>
<dbReference type="RefSeq" id="WP_380762984.1">
    <property type="nucleotide sequence ID" value="NZ_JBHSRF010000114.1"/>
</dbReference>
<feature type="region of interest" description="Disordered" evidence="1">
    <location>
        <begin position="315"/>
        <end position="345"/>
    </location>
</feature>
<proteinExistence type="predicted"/>
<feature type="compositionally biased region" description="Basic and acidic residues" evidence="1">
    <location>
        <begin position="335"/>
        <end position="345"/>
    </location>
</feature>
<evidence type="ECO:0000313" key="3">
    <source>
        <dbReference type="EMBL" id="MFC6087078.1"/>
    </source>
</evidence>
<sequence length="345" mass="34314">MRKGTTALSAGALTLALSGGVALLVTAPAYASAPRVAGCDRGGGPLSVLGGGPCDLTGPAGGPVGDLVGGGLDPITDTLDDLAEDANHVLDDLGDTAENVLGGKPSHPPESHGNRSPRSEEDRGKPSDPPGAGSRGTPTPETYAEQEADPVADDEADAPPSEDDLLGLPVGSGCLPPAVPGDCEEVTVTPAPSRPAGRDRSTPTPSPTPRPSSAGGGEASPPAGPEATPAPGFHGTGGHGGDMERANPVDPSPPAADIDAPPLAPLWPGQPLPELTEPLAARPVVPSRSDDAVGTVLTAVLLGSAILAARIVHTRQARRGDTDPAPTMPLQGLHRPPDAGRHRLA</sequence>
<feature type="compositionally biased region" description="Acidic residues" evidence="1">
    <location>
        <begin position="144"/>
        <end position="165"/>
    </location>
</feature>
<evidence type="ECO:0000256" key="2">
    <source>
        <dbReference type="SAM" id="SignalP"/>
    </source>
</evidence>
<feature type="signal peptide" evidence="2">
    <location>
        <begin position="1"/>
        <end position="31"/>
    </location>
</feature>
<organism evidence="3 4">
    <name type="scientific">Sphaerisporangium aureirubrum</name>
    <dbReference type="NCBI Taxonomy" id="1544736"/>
    <lineage>
        <taxon>Bacteria</taxon>
        <taxon>Bacillati</taxon>
        <taxon>Actinomycetota</taxon>
        <taxon>Actinomycetes</taxon>
        <taxon>Streptosporangiales</taxon>
        <taxon>Streptosporangiaceae</taxon>
        <taxon>Sphaerisporangium</taxon>
    </lineage>
</organism>
<accession>A0ABW1NVY8</accession>
<keyword evidence="2" id="KW-0732">Signal</keyword>
<dbReference type="Proteomes" id="UP001596137">
    <property type="component" value="Unassembled WGS sequence"/>
</dbReference>
<keyword evidence="4" id="KW-1185">Reference proteome</keyword>